<keyword evidence="1" id="KW-1133">Transmembrane helix</keyword>
<dbReference type="RefSeq" id="WP_184085378.1">
    <property type="nucleotide sequence ID" value="NZ_JACIJF010000002.1"/>
</dbReference>
<evidence type="ECO:0000313" key="3">
    <source>
        <dbReference type="Proteomes" id="UP000527143"/>
    </source>
</evidence>
<keyword evidence="1" id="KW-0812">Transmembrane</keyword>
<comment type="caution">
    <text evidence="2">The sequence shown here is derived from an EMBL/GenBank/DDBJ whole genome shotgun (WGS) entry which is preliminary data.</text>
</comment>
<reference evidence="2 3" key="1">
    <citation type="submission" date="2020-08" db="EMBL/GenBank/DDBJ databases">
        <title>Genomic Encyclopedia of Type Strains, Phase IV (KMG-IV): sequencing the most valuable type-strain genomes for metagenomic binning, comparative biology and taxonomic classification.</title>
        <authorList>
            <person name="Goeker M."/>
        </authorList>
    </citation>
    <scope>NUCLEOTIDE SEQUENCE [LARGE SCALE GENOMIC DNA]</scope>
    <source>
        <strain evidence="2 3">DSM 26736</strain>
    </source>
</reference>
<dbReference type="AlphaFoldDB" id="A0A840YL54"/>
<proteinExistence type="predicted"/>
<dbReference type="Proteomes" id="UP000527143">
    <property type="component" value="Unassembled WGS sequence"/>
</dbReference>
<sequence length="62" mass="6447">MANIVAVADRADTPPGRISAEIEFPYGDTDSPGERIVQGVSRWAGITAFFAALGALGAWLLG</sequence>
<keyword evidence="3" id="KW-1185">Reference proteome</keyword>
<dbReference type="EMBL" id="JACIJF010000002">
    <property type="protein sequence ID" value="MBB5709930.1"/>
    <property type="molecule type" value="Genomic_DNA"/>
</dbReference>
<organism evidence="2 3">
    <name type="scientific">Sphingomonas xinjiangensis</name>
    <dbReference type="NCBI Taxonomy" id="643568"/>
    <lineage>
        <taxon>Bacteria</taxon>
        <taxon>Pseudomonadati</taxon>
        <taxon>Pseudomonadota</taxon>
        <taxon>Alphaproteobacteria</taxon>
        <taxon>Sphingomonadales</taxon>
        <taxon>Sphingomonadaceae</taxon>
        <taxon>Sphingomonas</taxon>
    </lineage>
</organism>
<evidence type="ECO:0000313" key="2">
    <source>
        <dbReference type="EMBL" id="MBB5709930.1"/>
    </source>
</evidence>
<gene>
    <name evidence="2" type="ORF">FHT02_001152</name>
</gene>
<accession>A0A840YL54</accession>
<protein>
    <submittedName>
        <fullName evidence="2">Uncharacterized protein</fullName>
    </submittedName>
</protein>
<feature type="transmembrane region" description="Helical" evidence="1">
    <location>
        <begin position="43"/>
        <end position="61"/>
    </location>
</feature>
<keyword evidence="1" id="KW-0472">Membrane</keyword>
<name>A0A840YL54_9SPHN</name>
<evidence type="ECO:0000256" key="1">
    <source>
        <dbReference type="SAM" id="Phobius"/>
    </source>
</evidence>